<dbReference type="Proteomes" id="UP000235388">
    <property type="component" value="Unassembled WGS sequence"/>
</dbReference>
<organism evidence="1 2">
    <name type="scientific">Puccinia coronata f. sp. avenae</name>
    <dbReference type="NCBI Taxonomy" id="200324"/>
    <lineage>
        <taxon>Eukaryota</taxon>
        <taxon>Fungi</taxon>
        <taxon>Dikarya</taxon>
        <taxon>Basidiomycota</taxon>
        <taxon>Pucciniomycotina</taxon>
        <taxon>Pucciniomycetes</taxon>
        <taxon>Pucciniales</taxon>
        <taxon>Pucciniaceae</taxon>
        <taxon>Puccinia</taxon>
    </lineage>
</organism>
<protein>
    <submittedName>
        <fullName evidence="1">Uncharacterized protein</fullName>
    </submittedName>
</protein>
<dbReference type="AlphaFoldDB" id="A0A2N5VJG1"/>
<keyword evidence="2" id="KW-1185">Reference proteome</keyword>
<dbReference type="EMBL" id="PGCJ01000092">
    <property type="protein sequence ID" value="PLW50056.1"/>
    <property type="molecule type" value="Genomic_DNA"/>
</dbReference>
<accession>A0A2N5VJG1</accession>
<sequence length="73" mass="7868">MDILTSISYVHLRVAGKGLLAALGRILQDFSVSSYSSSDISGVVPFYSAPMPALIKGPRQCLWELHFAGAELD</sequence>
<gene>
    <name evidence="1" type="ORF">PCANC_08195</name>
</gene>
<comment type="caution">
    <text evidence="1">The sequence shown here is derived from an EMBL/GenBank/DDBJ whole genome shotgun (WGS) entry which is preliminary data.</text>
</comment>
<evidence type="ECO:0000313" key="2">
    <source>
        <dbReference type="Proteomes" id="UP000235388"/>
    </source>
</evidence>
<reference evidence="1 2" key="1">
    <citation type="submission" date="2017-11" db="EMBL/GenBank/DDBJ databases">
        <title>De novo assembly and phasing of dikaryotic genomes from two isolates of Puccinia coronata f. sp. avenae, the causal agent of oat crown rust.</title>
        <authorList>
            <person name="Miller M.E."/>
            <person name="Zhang Y."/>
            <person name="Omidvar V."/>
            <person name="Sperschneider J."/>
            <person name="Schwessinger B."/>
            <person name="Raley C."/>
            <person name="Palmer J.M."/>
            <person name="Garnica D."/>
            <person name="Upadhyaya N."/>
            <person name="Rathjen J."/>
            <person name="Taylor J.M."/>
            <person name="Park R.F."/>
            <person name="Dodds P.N."/>
            <person name="Hirsch C.D."/>
            <person name="Kianian S.F."/>
            <person name="Figueroa M."/>
        </authorList>
    </citation>
    <scope>NUCLEOTIDE SEQUENCE [LARGE SCALE GENOMIC DNA]</scope>
    <source>
        <strain evidence="1">12NC29</strain>
    </source>
</reference>
<proteinExistence type="predicted"/>
<evidence type="ECO:0000313" key="1">
    <source>
        <dbReference type="EMBL" id="PLW50056.1"/>
    </source>
</evidence>
<name>A0A2N5VJG1_9BASI</name>